<sequence>MGIKKSPTLLQGGLKLRSSSNRRRLWIAEHPHSPYRTHTALPQQSRYRFSFVKIDKNSQKEIQAKDNQELSFCPNPPFPAIEKRRMGERNKNTIEQIREANLRISHITL</sequence>
<protein>
    <recommendedName>
        <fullName evidence="3">Ribosomal protein S18</fullName>
    </recommendedName>
</protein>
<dbReference type="Proteomes" id="UP000827092">
    <property type="component" value="Unassembled WGS sequence"/>
</dbReference>
<reference evidence="1 2" key="1">
    <citation type="journal article" date="2022" name="Nat. Ecol. Evol.">
        <title>A masculinizing supergene underlies an exaggerated male reproductive morph in a spider.</title>
        <authorList>
            <person name="Hendrickx F."/>
            <person name="De Corte Z."/>
            <person name="Sonet G."/>
            <person name="Van Belleghem S.M."/>
            <person name="Kostlbacher S."/>
            <person name="Vangestel C."/>
        </authorList>
    </citation>
    <scope>NUCLEOTIDE SEQUENCE [LARGE SCALE GENOMIC DNA]</scope>
    <source>
        <strain evidence="1">W744_W776</strain>
    </source>
</reference>
<evidence type="ECO:0008006" key="3">
    <source>
        <dbReference type="Google" id="ProtNLM"/>
    </source>
</evidence>
<comment type="caution">
    <text evidence="1">The sequence shown here is derived from an EMBL/GenBank/DDBJ whole genome shotgun (WGS) entry which is preliminary data.</text>
</comment>
<name>A0AAV6VP90_9ARAC</name>
<proteinExistence type="predicted"/>
<organism evidence="1 2">
    <name type="scientific">Oedothorax gibbosus</name>
    <dbReference type="NCBI Taxonomy" id="931172"/>
    <lineage>
        <taxon>Eukaryota</taxon>
        <taxon>Metazoa</taxon>
        <taxon>Ecdysozoa</taxon>
        <taxon>Arthropoda</taxon>
        <taxon>Chelicerata</taxon>
        <taxon>Arachnida</taxon>
        <taxon>Araneae</taxon>
        <taxon>Araneomorphae</taxon>
        <taxon>Entelegynae</taxon>
        <taxon>Araneoidea</taxon>
        <taxon>Linyphiidae</taxon>
        <taxon>Erigoninae</taxon>
        <taxon>Oedothorax</taxon>
    </lineage>
</organism>
<gene>
    <name evidence="1" type="ORF">JTE90_001618</name>
</gene>
<accession>A0AAV6VP90</accession>
<dbReference type="EMBL" id="JAFNEN010000052">
    <property type="protein sequence ID" value="KAG8197694.1"/>
    <property type="molecule type" value="Genomic_DNA"/>
</dbReference>
<evidence type="ECO:0000313" key="2">
    <source>
        <dbReference type="Proteomes" id="UP000827092"/>
    </source>
</evidence>
<dbReference type="AlphaFoldDB" id="A0AAV6VP90"/>
<evidence type="ECO:0000313" key="1">
    <source>
        <dbReference type="EMBL" id="KAG8197694.1"/>
    </source>
</evidence>
<keyword evidence="2" id="KW-1185">Reference proteome</keyword>